<evidence type="ECO:0000313" key="2">
    <source>
        <dbReference type="Proteomes" id="UP000058857"/>
    </source>
</evidence>
<evidence type="ECO:0000313" key="1">
    <source>
        <dbReference type="EMBL" id="ALO25100.1"/>
    </source>
</evidence>
<dbReference type="PATRIC" id="fig|280505.15.peg.746"/>
<organism evidence="1">
    <name type="scientific">Leptospira borgpetersenii serovar Ballum</name>
    <dbReference type="NCBI Taxonomy" id="280505"/>
    <lineage>
        <taxon>Bacteria</taxon>
        <taxon>Pseudomonadati</taxon>
        <taxon>Spirochaetota</taxon>
        <taxon>Spirochaetia</taxon>
        <taxon>Leptospirales</taxon>
        <taxon>Leptospiraceae</taxon>
        <taxon>Leptospira</taxon>
    </lineage>
</organism>
<name>A0A0S2IN47_LEPBO</name>
<proteinExistence type="predicted"/>
<reference evidence="1 2" key="1">
    <citation type="journal article" date="2015" name="PLoS Negl. Trop. Dis.">
        <title>Distribution of Plasmids in Distinct Leptospira Pathogenic Species.</title>
        <authorList>
            <person name="Wang Y."/>
            <person name="Zhuang X."/>
            <person name="Zhong Y."/>
            <person name="Zhang C."/>
            <person name="Zhang Y."/>
            <person name="Zeng L."/>
            <person name="Zhu Y."/>
            <person name="He P."/>
            <person name="Dong K."/>
            <person name="Pal U."/>
            <person name="Guo X."/>
            <person name="Qin J."/>
        </authorList>
    </citation>
    <scope>NUCLEOTIDE SEQUENCE [LARGE SCALE GENOMIC DNA]</scope>
    <source>
        <strain evidence="1 2">56604</strain>
    </source>
</reference>
<protein>
    <submittedName>
        <fullName evidence="1">Uncharacterized protein</fullName>
    </submittedName>
</protein>
<dbReference type="Proteomes" id="UP000058857">
    <property type="component" value="Chromosome 1"/>
</dbReference>
<accession>A0A0S2IN47</accession>
<gene>
    <name evidence="1" type="ORF">LBBP_00770</name>
</gene>
<dbReference type="AlphaFoldDB" id="A0A0S2IN47"/>
<dbReference type="EMBL" id="CP012029">
    <property type="protein sequence ID" value="ALO25100.1"/>
    <property type="molecule type" value="Genomic_DNA"/>
</dbReference>
<sequence>MILDKTNRSVTIFIFAKVFLQIVNSCESYLDVKFRIL</sequence>